<organism evidence="1">
    <name type="scientific">bioreactor metagenome</name>
    <dbReference type="NCBI Taxonomy" id="1076179"/>
    <lineage>
        <taxon>unclassified sequences</taxon>
        <taxon>metagenomes</taxon>
        <taxon>ecological metagenomes</taxon>
    </lineage>
</organism>
<dbReference type="AlphaFoldDB" id="A0A645EAH6"/>
<dbReference type="EMBL" id="VSSQ01044781">
    <property type="protein sequence ID" value="MPM98636.1"/>
    <property type="molecule type" value="Genomic_DNA"/>
</dbReference>
<accession>A0A645EAH6</accession>
<evidence type="ECO:0000313" key="1">
    <source>
        <dbReference type="EMBL" id="MPM98636.1"/>
    </source>
</evidence>
<proteinExistence type="predicted"/>
<gene>
    <name evidence="1" type="ORF">SDC9_145824</name>
</gene>
<sequence>MPEVDYKYYLDLQLHAIVNNPTCLDLGLVGYWGGNYCQEDMQRWCLELLRHYFIDGSKDMLSTRYGYTYRPGILSNGDFLRDLASWEALPAEPEAIRQDKVKDHGYLMQCRWGKTQSAQGDIYNGDAAMVMVKSARGANVLRQKMVNLVPGQPYMLQFVVGSYDDAVNKVNNPRRYGLDAVLDPAEAGIRSQGIFVDRRAKHRYSEDGKFSRANLHRIVFVPKGKEVMLTLTDAANTEKPGSALMVNFVQVKPYFAPEMLP</sequence>
<comment type="caution">
    <text evidence="1">The sequence shown here is derived from an EMBL/GenBank/DDBJ whole genome shotgun (WGS) entry which is preliminary data.</text>
</comment>
<name>A0A645EAH6_9ZZZZ</name>
<protein>
    <submittedName>
        <fullName evidence="1">Uncharacterized protein</fullName>
    </submittedName>
</protein>
<reference evidence="1" key="1">
    <citation type="submission" date="2019-08" db="EMBL/GenBank/DDBJ databases">
        <authorList>
            <person name="Kucharzyk K."/>
            <person name="Murdoch R.W."/>
            <person name="Higgins S."/>
            <person name="Loffler F."/>
        </authorList>
    </citation>
    <scope>NUCLEOTIDE SEQUENCE</scope>
</reference>